<dbReference type="InterPro" id="IPR011004">
    <property type="entry name" value="Trimer_LpxA-like_sf"/>
</dbReference>
<dbReference type="STRING" id="228958.SAMN04488007_1171"/>
<reference evidence="8" key="1">
    <citation type="submission" date="2016-11" db="EMBL/GenBank/DDBJ databases">
        <authorList>
            <person name="Varghese N."/>
            <person name="Submissions S."/>
        </authorList>
    </citation>
    <scope>NUCLEOTIDE SEQUENCE [LARGE SCALE GENOMIC DNA]</scope>
    <source>
        <strain evidence="8">DSM 16478</strain>
    </source>
</reference>
<feature type="transmembrane region" description="Helical" evidence="6">
    <location>
        <begin position="36"/>
        <end position="56"/>
    </location>
</feature>
<dbReference type="AlphaFoldDB" id="A0A1M6LIB5"/>
<dbReference type="Gene3D" id="2.160.10.10">
    <property type="entry name" value="Hexapeptide repeat proteins"/>
    <property type="match status" value="1"/>
</dbReference>
<keyword evidence="6" id="KW-1133">Transmembrane helix</keyword>
<dbReference type="PROSITE" id="PS00101">
    <property type="entry name" value="HEXAPEP_TRANSFERASES"/>
    <property type="match status" value="1"/>
</dbReference>
<dbReference type="PANTHER" id="PTHR42811">
    <property type="entry name" value="SERINE ACETYLTRANSFERASE"/>
    <property type="match status" value="1"/>
</dbReference>
<keyword evidence="8" id="KW-1185">Reference proteome</keyword>
<keyword evidence="6" id="KW-0472">Membrane</keyword>
<dbReference type="InterPro" id="IPR018357">
    <property type="entry name" value="Hexapep_transf_CS"/>
</dbReference>
<keyword evidence="4 5" id="KW-0012">Acyltransferase</keyword>
<dbReference type="Pfam" id="PF00132">
    <property type="entry name" value="Hexapep"/>
    <property type="match status" value="1"/>
</dbReference>
<evidence type="ECO:0000256" key="3">
    <source>
        <dbReference type="ARBA" id="ARBA00022737"/>
    </source>
</evidence>
<dbReference type="Proteomes" id="UP000184314">
    <property type="component" value="Unassembled WGS sequence"/>
</dbReference>
<dbReference type="EC" id="2.3.1.30" evidence="5"/>
<protein>
    <recommendedName>
        <fullName evidence="5">Serine acetyltransferase</fullName>
        <ecNumber evidence="5">2.3.1.30</ecNumber>
    </recommendedName>
</protein>
<comment type="similarity">
    <text evidence="1 5">Belongs to the transferase hexapeptide repeat family.</text>
</comment>
<dbReference type="InterPro" id="IPR045304">
    <property type="entry name" value="LbH_SAT"/>
</dbReference>
<evidence type="ECO:0000256" key="5">
    <source>
        <dbReference type="PIRNR" id="PIRNR000441"/>
    </source>
</evidence>
<accession>A0A1M6LIB5</accession>
<dbReference type="InterPro" id="IPR001451">
    <property type="entry name" value="Hexapep"/>
</dbReference>
<organism evidence="7 8">
    <name type="scientific">Maribacter aquivivus</name>
    <dbReference type="NCBI Taxonomy" id="228958"/>
    <lineage>
        <taxon>Bacteria</taxon>
        <taxon>Pseudomonadati</taxon>
        <taxon>Bacteroidota</taxon>
        <taxon>Flavobacteriia</taxon>
        <taxon>Flavobacteriales</taxon>
        <taxon>Flavobacteriaceae</taxon>
        <taxon>Maribacter</taxon>
    </lineage>
</organism>
<comment type="catalytic activity">
    <reaction evidence="5">
        <text>L-serine + acetyl-CoA = O-acetyl-L-serine + CoA</text>
        <dbReference type="Rhea" id="RHEA:24560"/>
        <dbReference type="ChEBI" id="CHEBI:33384"/>
        <dbReference type="ChEBI" id="CHEBI:57287"/>
        <dbReference type="ChEBI" id="CHEBI:57288"/>
        <dbReference type="ChEBI" id="CHEBI:58340"/>
        <dbReference type="EC" id="2.3.1.30"/>
    </reaction>
</comment>
<dbReference type="EMBL" id="FQZX01000001">
    <property type="protein sequence ID" value="SHJ70901.1"/>
    <property type="molecule type" value="Genomic_DNA"/>
</dbReference>
<gene>
    <name evidence="7" type="ORF">SAMN04488007_1171</name>
</gene>
<keyword evidence="2 5" id="KW-0808">Transferase</keyword>
<evidence type="ECO:0000313" key="8">
    <source>
        <dbReference type="Proteomes" id="UP000184314"/>
    </source>
</evidence>
<sequence>MLKTVFQDWNYNKGNIKARLILVGFRIAHLAIKTRLLFIILIPHLIIYRVIVEWFLGVELPYKTIIGKGLKIYHGQALVVNDGTIIGFNCTLRNSTTIGNKIYMDGNPSKSPVIGNNVDIGCNVSIIGPVVIGDNVIIGAGSVIVKNVPSNSIVAGNPARVIKFVD</sequence>
<dbReference type="PIRSF" id="PIRSF000441">
    <property type="entry name" value="CysE"/>
    <property type="match status" value="1"/>
</dbReference>
<keyword evidence="3" id="KW-0677">Repeat</keyword>
<proteinExistence type="inferred from homology"/>
<keyword evidence="6" id="KW-0812">Transmembrane</keyword>
<dbReference type="GO" id="GO:0005737">
    <property type="term" value="C:cytoplasm"/>
    <property type="evidence" value="ECO:0007669"/>
    <property type="project" value="InterPro"/>
</dbReference>
<dbReference type="GO" id="GO:0009001">
    <property type="term" value="F:serine O-acetyltransferase activity"/>
    <property type="evidence" value="ECO:0007669"/>
    <property type="project" value="UniProtKB-EC"/>
</dbReference>
<evidence type="ECO:0000313" key="7">
    <source>
        <dbReference type="EMBL" id="SHJ70901.1"/>
    </source>
</evidence>
<dbReference type="InterPro" id="IPR005881">
    <property type="entry name" value="Ser_O-AcTrfase"/>
</dbReference>
<evidence type="ECO:0000256" key="2">
    <source>
        <dbReference type="ARBA" id="ARBA00022679"/>
    </source>
</evidence>
<name>A0A1M6LIB5_9FLAO</name>
<evidence type="ECO:0000256" key="4">
    <source>
        <dbReference type="ARBA" id="ARBA00023315"/>
    </source>
</evidence>
<evidence type="ECO:0000256" key="6">
    <source>
        <dbReference type="SAM" id="Phobius"/>
    </source>
</evidence>
<dbReference type="GO" id="GO:0006535">
    <property type="term" value="P:cysteine biosynthetic process from serine"/>
    <property type="evidence" value="ECO:0007669"/>
    <property type="project" value="InterPro"/>
</dbReference>
<dbReference type="OrthoDB" id="9812571at2"/>
<dbReference type="RefSeq" id="WP_073242076.1">
    <property type="nucleotide sequence ID" value="NZ_FQZX01000001.1"/>
</dbReference>
<dbReference type="CDD" id="cd03354">
    <property type="entry name" value="LbH_SAT"/>
    <property type="match status" value="1"/>
</dbReference>
<dbReference type="SUPFAM" id="SSF51161">
    <property type="entry name" value="Trimeric LpxA-like enzymes"/>
    <property type="match status" value="1"/>
</dbReference>
<evidence type="ECO:0000256" key="1">
    <source>
        <dbReference type="ARBA" id="ARBA00007274"/>
    </source>
</evidence>